<organism evidence="6 7">
    <name type="scientific">Fructilactobacillus carniphilus</name>
    <dbReference type="NCBI Taxonomy" id="2940297"/>
    <lineage>
        <taxon>Bacteria</taxon>
        <taxon>Bacillati</taxon>
        <taxon>Bacillota</taxon>
        <taxon>Bacilli</taxon>
        <taxon>Lactobacillales</taxon>
        <taxon>Lactobacillaceae</taxon>
        <taxon>Fructilactobacillus</taxon>
    </lineage>
</organism>
<dbReference type="Gene3D" id="3.90.550.10">
    <property type="entry name" value="Spore Coat Polysaccharide Biosynthesis Protein SpsA, Chain A"/>
    <property type="match status" value="1"/>
</dbReference>
<dbReference type="InterPro" id="IPR001173">
    <property type="entry name" value="Glyco_trans_2-like"/>
</dbReference>
<dbReference type="RefSeq" id="WP_252794843.1">
    <property type="nucleotide sequence ID" value="NZ_CP097121.1"/>
</dbReference>
<protein>
    <submittedName>
        <fullName evidence="6">Glycosyltransferase family 2 protein</fullName>
    </submittedName>
</protein>
<dbReference type="Pfam" id="PF00535">
    <property type="entry name" value="Glycos_transf_2"/>
    <property type="match status" value="1"/>
</dbReference>
<dbReference type="EMBL" id="CP097121">
    <property type="protein sequence ID" value="USS90336.1"/>
    <property type="molecule type" value="Genomic_DNA"/>
</dbReference>
<keyword evidence="3" id="KW-0328">Glycosyltransferase</keyword>
<sequence length="313" mass="35720">MTKDTDVAGVLVTFNRLELLKGSIRSLLEQTVAVKNLFIINNASSDGTKEYLDNLKNEYPQIKIKNLDKNIGGAGGFNEGIKFAAQNGNYDFYWVMDDDTYPKKDALEQLLNADEKLINQKENVGFLSSNVIFTDGNPVKMNIPVVSPEWNKDISENLVGLSSASFVSMLINNDAVEKLGLPISEFFIWGDDVEYSERISSHYSCYFVGHSEVVHKMKANAGVNLLTENKNRIGRHFYDTRNRFYMAKQRGLKTTIKYFLNRVFMIFEILFSRSSDKFKKNGVLIHGLWSGIWFSPKIEYLDKKLDKGVENDR</sequence>
<accession>A0ABY5BV06</accession>
<comment type="similarity">
    <text evidence="2">Belongs to the glycosyltransferase 2 family.</text>
</comment>
<evidence type="ECO:0000256" key="1">
    <source>
        <dbReference type="ARBA" id="ARBA00004776"/>
    </source>
</evidence>
<evidence type="ECO:0000256" key="2">
    <source>
        <dbReference type="ARBA" id="ARBA00006739"/>
    </source>
</evidence>
<dbReference type="CDD" id="cd04185">
    <property type="entry name" value="GT_2_like_b"/>
    <property type="match status" value="1"/>
</dbReference>
<name>A0ABY5BV06_9LACO</name>
<keyword evidence="4" id="KW-0808">Transferase</keyword>
<dbReference type="SUPFAM" id="SSF53448">
    <property type="entry name" value="Nucleotide-diphospho-sugar transferases"/>
    <property type="match status" value="1"/>
</dbReference>
<evidence type="ECO:0000259" key="5">
    <source>
        <dbReference type="Pfam" id="PF00535"/>
    </source>
</evidence>
<reference evidence="6" key="1">
    <citation type="submission" date="2022-05" db="EMBL/GenBank/DDBJ databases">
        <authorList>
            <person name="Oliphant S.A."/>
            <person name="Watson-Haigh N.S."/>
            <person name="Sumby K.M."/>
            <person name="Gardner J.M."/>
            <person name="Jiranek V."/>
        </authorList>
    </citation>
    <scope>NUCLEOTIDE SEQUENCE</scope>
    <source>
        <strain evidence="6">KI4_A6</strain>
    </source>
</reference>
<dbReference type="PANTHER" id="PTHR43179:SF12">
    <property type="entry name" value="GALACTOFURANOSYLTRANSFERASE GLFT2"/>
    <property type="match status" value="1"/>
</dbReference>
<evidence type="ECO:0000313" key="7">
    <source>
        <dbReference type="Proteomes" id="UP001056164"/>
    </source>
</evidence>
<comment type="pathway">
    <text evidence="1">Cell wall biogenesis; cell wall polysaccharide biosynthesis.</text>
</comment>
<keyword evidence="7" id="KW-1185">Reference proteome</keyword>
<dbReference type="Proteomes" id="UP001056164">
    <property type="component" value="Chromosome"/>
</dbReference>
<dbReference type="PANTHER" id="PTHR43179">
    <property type="entry name" value="RHAMNOSYLTRANSFERASE WBBL"/>
    <property type="match status" value="1"/>
</dbReference>
<gene>
    <name evidence="6" type="ORF">M3M37_05705</name>
</gene>
<feature type="domain" description="Glycosyltransferase 2-like" evidence="5">
    <location>
        <begin position="10"/>
        <end position="115"/>
    </location>
</feature>
<dbReference type="InterPro" id="IPR029044">
    <property type="entry name" value="Nucleotide-diphossugar_trans"/>
</dbReference>
<evidence type="ECO:0000313" key="6">
    <source>
        <dbReference type="EMBL" id="USS90336.1"/>
    </source>
</evidence>
<evidence type="ECO:0000256" key="3">
    <source>
        <dbReference type="ARBA" id="ARBA00022676"/>
    </source>
</evidence>
<proteinExistence type="inferred from homology"/>
<evidence type="ECO:0000256" key="4">
    <source>
        <dbReference type="ARBA" id="ARBA00022679"/>
    </source>
</evidence>